<dbReference type="EMBL" id="LCOJ01000029">
    <property type="protein sequence ID" value="KKU74655.1"/>
    <property type="molecule type" value="Genomic_DNA"/>
</dbReference>
<evidence type="ECO:0000313" key="1">
    <source>
        <dbReference type="EMBL" id="KKU74655.1"/>
    </source>
</evidence>
<name>A0A0G1VX74_9BACT</name>
<organism evidence="1 2">
    <name type="scientific">Candidatus Nomurabacteria bacterium GW2011_GWB1_47_6</name>
    <dbReference type="NCBI Taxonomy" id="1618749"/>
    <lineage>
        <taxon>Bacteria</taxon>
        <taxon>Candidatus Nomuraibacteriota</taxon>
    </lineage>
</organism>
<accession>A0A0G1VX74</accession>
<reference evidence="1 2" key="1">
    <citation type="journal article" date="2015" name="Nature">
        <title>rRNA introns, odd ribosomes, and small enigmatic genomes across a large radiation of phyla.</title>
        <authorList>
            <person name="Brown C.T."/>
            <person name="Hug L.A."/>
            <person name="Thomas B.C."/>
            <person name="Sharon I."/>
            <person name="Castelle C.J."/>
            <person name="Singh A."/>
            <person name="Wilkins M.J."/>
            <person name="Williams K.H."/>
            <person name="Banfield J.F."/>
        </authorList>
    </citation>
    <scope>NUCLEOTIDE SEQUENCE [LARGE SCALE GENOMIC DNA]</scope>
</reference>
<feature type="non-terminal residue" evidence="1">
    <location>
        <position position="1"/>
    </location>
</feature>
<dbReference type="SUPFAM" id="SSF53448">
    <property type="entry name" value="Nucleotide-diphospho-sugar transferases"/>
    <property type="match status" value="1"/>
</dbReference>
<dbReference type="Proteomes" id="UP000034879">
    <property type="component" value="Unassembled WGS sequence"/>
</dbReference>
<dbReference type="InterPro" id="IPR029044">
    <property type="entry name" value="Nucleotide-diphossugar_trans"/>
</dbReference>
<dbReference type="Gene3D" id="3.90.550.10">
    <property type="entry name" value="Spore Coat Polysaccharide Biosynthesis Protein SpsA, Chain A"/>
    <property type="match status" value="1"/>
</dbReference>
<proteinExistence type="predicted"/>
<dbReference type="AlphaFoldDB" id="A0A0G1VX74"/>
<comment type="caution">
    <text evidence="1">The sequence shown here is derived from an EMBL/GenBank/DDBJ whole genome shotgun (WGS) entry which is preliminary data.</text>
</comment>
<evidence type="ECO:0000313" key="2">
    <source>
        <dbReference type="Proteomes" id="UP000034879"/>
    </source>
</evidence>
<protein>
    <submittedName>
        <fullName evidence="1">Uncharacterized protein</fullName>
    </submittedName>
</protein>
<gene>
    <name evidence="1" type="ORF">UY01_C0029G0001</name>
</gene>
<sequence length="172" mass="20760">LPGKGTLIPVEVFEKIGNFNYRRLPHYIADYEFFCRAKRNGFKLIVSNKARNYNFAKQTGSEHLVGRTASYKEVFNLLFGRRSKLNIIDYTNFLLLACPKKYLLPNLNRTLQRFMAYFWMLYPLHYLPEYIYKFRLFFHKTGIKIRQSSYLVIIRLWLHRTKIKLEQYLLNV</sequence>